<dbReference type="Pfam" id="PF00962">
    <property type="entry name" value="A_deaminase"/>
    <property type="match status" value="1"/>
</dbReference>
<comment type="cofactor">
    <cofactor evidence="1">
        <name>Zn(2+)</name>
        <dbReference type="ChEBI" id="CHEBI:29105"/>
    </cofactor>
</comment>
<keyword evidence="5 8" id="KW-0378">Hydrolase</keyword>
<dbReference type="Gene3D" id="3.20.20.140">
    <property type="entry name" value="Metal-dependent hydrolases"/>
    <property type="match status" value="1"/>
</dbReference>
<accession>A0ABY2EBD7</accession>
<evidence type="ECO:0000256" key="6">
    <source>
        <dbReference type="ARBA" id="ARBA00022833"/>
    </source>
</evidence>
<evidence type="ECO:0000256" key="4">
    <source>
        <dbReference type="ARBA" id="ARBA00022723"/>
    </source>
</evidence>
<dbReference type="SUPFAM" id="SSF51556">
    <property type="entry name" value="Metallo-dependent hydrolases"/>
    <property type="match status" value="1"/>
</dbReference>
<evidence type="ECO:0000256" key="1">
    <source>
        <dbReference type="ARBA" id="ARBA00001947"/>
    </source>
</evidence>
<organism evidence="8 9">
    <name type="scientific">Occultella glacieicola</name>
    <dbReference type="NCBI Taxonomy" id="2518684"/>
    <lineage>
        <taxon>Bacteria</taxon>
        <taxon>Bacillati</taxon>
        <taxon>Actinomycetota</taxon>
        <taxon>Actinomycetes</taxon>
        <taxon>Micrococcales</taxon>
        <taxon>Ruaniaceae</taxon>
        <taxon>Occultella</taxon>
    </lineage>
</organism>
<name>A0ABY2EBD7_9MICO</name>
<keyword evidence="9" id="KW-1185">Reference proteome</keyword>
<keyword evidence="6" id="KW-0862">Zinc</keyword>
<dbReference type="InterPro" id="IPR032466">
    <property type="entry name" value="Metal_Hydrolase"/>
</dbReference>
<dbReference type="RefSeq" id="WP_133106471.1">
    <property type="nucleotide sequence ID" value="NZ_SMNA01000002.1"/>
</dbReference>
<keyword evidence="4" id="KW-0479">Metal-binding</keyword>
<evidence type="ECO:0000259" key="7">
    <source>
        <dbReference type="Pfam" id="PF00962"/>
    </source>
</evidence>
<dbReference type="EC" id="3.5.4.4" evidence="3"/>
<evidence type="ECO:0000313" key="9">
    <source>
        <dbReference type="Proteomes" id="UP000504882"/>
    </source>
</evidence>
<comment type="caution">
    <text evidence="8">The sequence shown here is derived from an EMBL/GenBank/DDBJ whole genome shotgun (WGS) entry which is preliminary data.</text>
</comment>
<reference evidence="8 9" key="1">
    <citation type="submission" date="2019-03" db="EMBL/GenBank/DDBJ databases">
        <title>Genomic features of bacteria from cold environments.</title>
        <authorList>
            <person name="Shen L."/>
        </authorList>
    </citation>
    <scope>NUCLEOTIDE SEQUENCE [LARGE SCALE GENOMIC DNA]</scope>
    <source>
        <strain evidence="9">T3246-1</strain>
    </source>
</reference>
<dbReference type="NCBIfam" id="NF006847">
    <property type="entry name" value="PRK09358.1-2"/>
    <property type="match status" value="1"/>
</dbReference>
<evidence type="ECO:0000256" key="3">
    <source>
        <dbReference type="ARBA" id="ARBA00012784"/>
    </source>
</evidence>
<dbReference type="InterPro" id="IPR006330">
    <property type="entry name" value="Ado/ade_deaminase"/>
</dbReference>
<dbReference type="PANTHER" id="PTHR11409">
    <property type="entry name" value="ADENOSINE DEAMINASE"/>
    <property type="match status" value="1"/>
</dbReference>
<dbReference type="NCBIfam" id="TIGR01430">
    <property type="entry name" value="aden_deam"/>
    <property type="match status" value="1"/>
</dbReference>
<gene>
    <name evidence="8" type="ORF">EXU48_05010</name>
</gene>
<dbReference type="InterPro" id="IPR001365">
    <property type="entry name" value="A_deaminase_dom"/>
</dbReference>
<feature type="domain" description="Adenosine deaminase" evidence="7">
    <location>
        <begin position="12"/>
        <end position="350"/>
    </location>
</feature>
<dbReference type="Proteomes" id="UP000504882">
    <property type="component" value="Unassembled WGS sequence"/>
</dbReference>
<dbReference type="EMBL" id="SMNA01000002">
    <property type="protein sequence ID" value="TDE97544.1"/>
    <property type="molecule type" value="Genomic_DNA"/>
</dbReference>
<dbReference type="PANTHER" id="PTHR11409:SF43">
    <property type="entry name" value="ADENOSINE DEAMINASE"/>
    <property type="match status" value="1"/>
</dbReference>
<evidence type="ECO:0000256" key="5">
    <source>
        <dbReference type="ARBA" id="ARBA00022801"/>
    </source>
</evidence>
<evidence type="ECO:0000256" key="2">
    <source>
        <dbReference type="ARBA" id="ARBA00006676"/>
    </source>
</evidence>
<evidence type="ECO:0000313" key="8">
    <source>
        <dbReference type="EMBL" id="TDE97544.1"/>
    </source>
</evidence>
<comment type="similarity">
    <text evidence="2">Belongs to the metallo-dependent hydrolases superfamily. Adenosine and AMP deaminases family.</text>
</comment>
<protein>
    <recommendedName>
        <fullName evidence="3">adenosine deaminase</fullName>
        <ecNumber evidence="3">3.5.4.4</ecNumber>
    </recommendedName>
</protein>
<sequence>MTLTYEDIVALPKVVLHDHLDGGLRPATIIDLAAEVGHQLPSTDPDGLAAWFVQAASAGDLNRYLETFVHTLAVTQTEAGLRRVAREAVVDLAADGVVYAELRYAPEQHLAGGLSLQEVLDAVHAGLGEGVAEATEAGRRIRVGTLPSAMRQFDRSAEIAEMTLANRDRGAVGFDLAGPEDGFPPSRHLPALRGLREANFPYTIHAGEAAGTESIWEALQLCGTLRLGHGVRIMDDIELGTDPDGELFAALGDLAQWVLDRQIPLEVCPQSNLQTGIAASVAEHPITVLRDMGFAVTLNPDNRLMSATSMSREMFALATEAGWTLEDFEQVTLTAAWNAFAPHQEMRVIIADQIEPGYAAAQSGDHNDDRSRTGEA</sequence>
<dbReference type="GO" id="GO:0016787">
    <property type="term" value="F:hydrolase activity"/>
    <property type="evidence" value="ECO:0007669"/>
    <property type="project" value="UniProtKB-KW"/>
</dbReference>
<proteinExistence type="inferred from homology"/>